<dbReference type="SMR" id="A0A0M3SU25"/>
<evidence type="ECO:0000313" key="4">
    <source>
        <dbReference type="EMBL" id="ALD84371.1"/>
    </source>
</evidence>
<protein>
    <submittedName>
        <fullName evidence="4">Xanthone-specific prenyltransferase</fullName>
    </submittedName>
</protein>
<evidence type="ECO:0000256" key="3">
    <source>
        <dbReference type="ARBA" id="ARBA00022679"/>
    </source>
</evidence>
<proteinExistence type="evidence at transcript level"/>
<dbReference type="EMBL" id="KT325851">
    <property type="protein sequence ID" value="ALD84371.1"/>
    <property type="molecule type" value="mRNA"/>
</dbReference>
<comment type="subcellular location">
    <subcellularLocation>
        <location evidence="1">Plastid</location>
        <location evidence="1">Chloroplast membrane</location>
        <topology evidence="1">Multi-pass membrane protein</topology>
    </subcellularLocation>
</comment>
<feature type="non-terminal residue" evidence="4">
    <location>
        <position position="1"/>
    </location>
</feature>
<dbReference type="PANTHER" id="PTHR43009">
    <property type="entry name" value="HOMOGENTISATE SOLANESYLTRANSFERASE, CHLOROPLASTIC"/>
    <property type="match status" value="1"/>
</dbReference>
<comment type="similarity">
    <text evidence="2">Belongs to the UbiA prenyltransferase family.</text>
</comment>
<feature type="non-terminal residue" evidence="4">
    <location>
        <position position="153"/>
    </location>
</feature>
<dbReference type="AlphaFoldDB" id="A0A0M3SU25"/>
<accession>A0A0M3SU25</accession>
<dbReference type="GO" id="GO:0016740">
    <property type="term" value="F:transferase activity"/>
    <property type="evidence" value="ECO:0007669"/>
    <property type="project" value="UniProtKB-KW"/>
</dbReference>
<reference evidence="4" key="1">
    <citation type="journal article" date="2015" name="Molecules">
        <title>Molecular Cloning and Characterization of a Xanthone Prenyltransferase from Hypericum calycinum Cell Cultures.</title>
        <authorList>
            <person name="Fiesel T."/>
            <person name="Gaid M."/>
            <person name="Muller A."/>
            <person name="Bartels J."/>
            <person name="El-Awaad I."/>
            <person name="Beuerle T."/>
            <person name="Ernst L."/>
            <person name="Behrends S."/>
            <person name="Beerhues L."/>
        </authorList>
    </citation>
    <scope>NUCLEOTIDE SEQUENCE</scope>
</reference>
<dbReference type="PANTHER" id="PTHR43009:SF7">
    <property type="entry name" value="HOMOGENTISATE GERANYLGERANYLTRANSFERASE, CHLOROPLASTIC"/>
    <property type="match status" value="1"/>
</dbReference>
<sequence length="153" mass="16825">STSDKKFGVFSFPSSPAGLAFSSREIACSKLSANGSHLLKVIPVQAHARAHAQALVLSEQEAEKPPTKKNDVLFRFLRPFAMSTASIQFSTVLTRRLMENPHLFKTLSNLPMFIKIHAVLACIACTCFFTSGINQIFDVETDKINKPDLPLST</sequence>
<evidence type="ECO:0000256" key="2">
    <source>
        <dbReference type="ARBA" id="ARBA00005985"/>
    </source>
</evidence>
<dbReference type="BioCyc" id="MetaCyc:MONOMER-124402"/>
<organism evidence="4">
    <name type="scientific">Hypericum calycinum</name>
    <dbReference type="NCBI Taxonomy" id="55963"/>
    <lineage>
        <taxon>Eukaryota</taxon>
        <taxon>Viridiplantae</taxon>
        <taxon>Streptophyta</taxon>
        <taxon>Embryophyta</taxon>
        <taxon>Tracheophyta</taxon>
        <taxon>Spermatophyta</taxon>
        <taxon>Magnoliopsida</taxon>
        <taxon>eudicotyledons</taxon>
        <taxon>Gunneridae</taxon>
        <taxon>Pentapetalae</taxon>
        <taxon>rosids</taxon>
        <taxon>fabids</taxon>
        <taxon>Malpighiales</taxon>
        <taxon>Hypericaceae</taxon>
        <taxon>Hypericeae</taxon>
        <taxon>Hypericum</taxon>
    </lineage>
</organism>
<evidence type="ECO:0000256" key="1">
    <source>
        <dbReference type="ARBA" id="ARBA00004508"/>
    </source>
</evidence>
<keyword evidence="3 4" id="KW-0808">Transferase</keyword>
<name>A0A0M3SU25_9ROSI</name>